<dbReference type="Proteomes" id="UP000198582">
    <property type="component" value="Unassembled WGS sequence"/>
</dbReference>
<protein>
    <recommendedName>
        <fullName evidence="3">DUF3626 domain-containing protein</fullName>
    </recommendedName>
</protein>
<dbReference type="InterPro" id="IPR022074">
    <property type="entry name" value="DUF3626"/>
</dbReference>
<dbReference type="AlphaFoldDB" id="A0A1H8Q4M5"/>
<dbReference type="STRING" id="394193.SAMN04489732_101206"/>
<proteinExistence type="predicted"/>
<name>A0A1H8Q4M5_9PSEU</name>
<dbReference type="EMBL" id="FOEF01000001">
    <property type="protein sequence ID" value="SEO49195.1"/>
    <property type="molecule type" value="Genomic_DNA"/>
</dbReference>
<dbReference type="RefSeq" id="WP_342743986.1">
    <property type="nucleotide sequence ID" value="NZ_FOEF01000001.1"/>
</dbReference>
<evidence type="ECO:0000313" key="2">
    <source>
        <dbReference type="Proteomes" id="UP000198582"/>
    </source>
</evidence>
<accession>A0A1H8Q4M5</accession>
<reference evidence="2" key="1">
    <citation type="submission" date="2016-10" db="EMBL/GenBank/DDBJ databases">
        <authorList>
            <person name="Varghese N."/>
            <person name="Submissions S."/>
        </authorList>
    </citation>
    <scope>NUCLEOTIDE SEQUENCE [LARGE SCALE GENOMIC DNA]</scope>
    <source>
        <strain evidence="2">DSM 44993</strain>
    </source>
</reference>
<sequence>MASLSHGPPLGEFGVTVHFHPDRLVGGVPLLRHLADDGVYRSQFETGTSNGGLTAYPGGDRWRWEHRLFGGAYDDAPPSARPKYGSLNYRRRPAGGSVRFGSAHFRLNHPVRQRTTFCYPDSVSNPADFGTADHFPLLGLARRAEPDVLDDHIEAHVHGPLRLAEDAAEPGWRSRRTG</sequence>
<dbReference type="Pfam" id="PF12294">
    <property type="entry name" value="DUF3626"/>
    <property type="match status" value="1"/>
</dbReference>
<keyword evidence="2" id="KW-1185">Reference proteome</keyword>
<gene>
    <name evidence="1" type="ORF">SAMN04489732_101206</name>
</gene>
<evidence type="ECO:0008006" key="3">
    <source>
        <dbReference type="Google" id="ProtNLM"/>
    </source>
</evidence>
<evidence type="ECO:0000313" key="1">
    <source>
        <dbReference type="EMBL" id="SEO49195.1"/>
    </source>
</evidence>
<organism evidence="1 2">
    <name type="scientific">Amycolatopsis saalfeldensis</name>
    <dbReference type="NCBI Taxonomy" id="394193"/>
    <lineage>
        <taxon>Bacteria</taxon>
        <taxon>Bacillati</taxon>
        <taxon>Actinomycetota</taxon>
        <taxon>Actinomycetes</taxon>
        <taxon>Pseudonocardiales</taxon>
        <taxon>Pseudonocardiaceae</taxon>
        <taxon>Amycolatopsis</taxon>
    </lineage>
</organism>